<dbReference type="PANTHER" id="PTHR45624">
    <property type="entry name" value="MITOCHONDRIAL BASIC AMINO ACIDS TRANSPORTER-RELATED"/>
    <property type="match status" value="1"/>
</dbReference>
<comment type="similarity">
    <text evidence="2 10">Belongs to the mitochondrial carrier (TC 2.A.29) family.</text>
</comment>
<evidence type="ECO:0000256" key="3">
    <source>
        <dbReference type="ARBA" id="ARBA00022448"/>
    </source>
</evidence>
<feature type="repeat" description="Solcar" evidence="9">
    <location>
        <begin position="12"/>
        <end position="97"/>
    </location>
</feature>
<dbReference type="EMBL" id="HBHJ01015547">
    <property type="protein sequence ID" value="CAD9687153.1"/>
    <property type="molecule type" value="Transcribed_RNA"/>
</dbReference>
<sequence>MAHTEARASPWREFQLGVLGGCIYGATHTLSGHPLDNLKARLQLDKSYYNLGSFRAAQKLWVEHGLLGFFRGCVPPLIGSTMYRSIMLSTYEWSYTFLDKRYGKGSFMKAEILDGYIPRPMVFASALFCSLCRSIAEAPFEYAKVMQQTDRAWQLSDVYRGLPMQTYRTSAMLILIFGPFDVIKQKTEWGRTIVGQWLVVTGVSGMSYAIIWPLETLKNMAQGAVPYSGATIGVRLRHLGGFWGLYRGAGPGIICGGFRNGMAMLAMASFQRAATQMGLREE</sequence>
<evidence type="ECO:0000256" key="5">
    <source>
        <dbReference type="ARBA" id="ARBA00022737"/>
    </source>
</evidence>
<evidence type="ECO:0000256" key="7">
    <source>
        <dbReference type="ARBA" id="ARBA00023128"/>
    </source>
</evidence>
<reference evidence="11" key="1">
    <citation type="submission" date="2021-01" db="EMBL/GenBank/DDBJ databases">
        <authorList>
            <person name="Corre E."/>
            <person name="Pelletier E."/>
            <person name="Niang G."/>
            <person name="Scheremetjew M."/>
            <person name="Finn R."/>
            <person name="Kale V."/>
            <person name="Holt S."/>
            <person name="Cochrane G."/>
            <person name="Meng A."/>
            <person name="Brown T."/>
            <person name="Cohen L."/>
        </authorList>
    </citation>
    <scope>NUCLEOTIDE SEQUENCE</scope>
    <source>
        <strain evidence="11">CCMP1243</strain>
    </source>
</reference>
<evidence type="ECO:0000256" key="2">
    <source>
        <dbReference type="ARBA" id="ARBA00006375"/>
    </source>
</evidence>
<dbReference type="Pfam" id="PF00153">
    <property type="entry name" value="Mito_carr"/>
    <property type="match status" value="1"/>
</dbReference>
<dbReference type="SUPFAM" id="SSF103506">
    <property type="entry name" value="Mitochondrial carrier"/>
    <property type="match status" value="1"/>
</dbReference>
<proteinExistence type="inferred from homology"/>
<dbReference type="Gene3D" id="1.50.40.10">
    <property type="entry name" value="Mitochondrial carrier domain"/>
    <property type="match status" value="1"/>
</dbReference>
<evidence type="ECO:0000256" key="10">
    <source>
        <dbReference type="RuleBase" id="RU000488"/>
    </source>
</evidence>
<dbReference type="GO" id="GO:0000064">
    <property type="term" value="F:L-ornithine transmembrane transporter activity"/>
    <property type="evidence" value="ECO:0007669"/>
    <property type="project" value="TreeGrafter"/>
</dbReference>
<dbReference type="InterPro" id="IPR050567">
    <property type="entry name" value="Mitochondrial_Carrier"/>
</dbReference>
<gene>
    <name evidence="11" type="ORF">RMAR1173_LOCUS10319</name>
</gene>
<keyword evidence="5" id="KW-0677">Repeat</keyword>
<evidence type="ECO:0000256" key="4">
    <source>
        <dbReference type="ARBA" id="ARBA00022692"/>
    </source>
</evidence>
<dbReference type="InterPro" id="IPR018108">
    <property type="entry name" value="MCP_transmembrane"/>
</dbReference>
<organism evidence="11">
    <name type="scientific">Rhizochromulina marina</name>
    <dbReference type="NCBI Taxonomy" id="1034831"/>
    <lineage>
        <taxon>Eukaryota</taxon>
        <taxon>Sar</taxon>
        <taxon>Stramenopiles</taxon>
        <taxon>Ochrophyta</taxon>
        <taxon>Dictyochophyceae</taxon>
        <taxon>Rhizochromulinales</taxon>
        <taxon>Rhizochromulina</taxon>
    </lineage>
</organism>
<evidence type="ECO:0000256" key="1">
    <source>
        <dbReference type="ARBA" id="ARBA00004225"/>
    </source>
</evidence>
<dbReference type="GO" id="GO:0031966">
    <property type="term" value="C:mitochondrial membrane"/>
    <property type="evidence" value="ECO:0007669"/>
    <property type="project" value="UniProtKB-SubCell"/>
</dbReference>
<dbReference type="GO" id="GO:1990575">
    <property type="term" value="P:mitochondrial L-ornithine transmembrane transport"/>
    <property type="evidence" value="ECO:0007669"/>
    <property type="project" value="TreeGrafter"/>
</dbReference>
<accession>A0A7S2WHR9</accession>
<dbReference type="AlphaFoldDB" id="A0A7S2WHR9"/>
<evidence type="ECO:0000256" key="9">
    <source>
        <dbReference type="PROSITE-ProRule" id="PRU00282"/>
    </source>
</evidence>
<evidence type="ECO:0000256" key="6">
    <source>
        <dbReference type="ARBA" id="ARBA00022989"/>
    </source>
</evidence>
<evidence type="ECO:0000256" key="8">
    <source>
        <dbReference type="ARBA" id="ARBA00023136"/>
    </source>
</evidence>
<keyword evidence="8 9" id="KW-0472">Membrane</keyword>
<dbReference type="InterPro" id="IPR023395">
    <property type="entry name" value="MCP_dom_sf"/>
</dbReference>
<dbReference type="PROSITE" id="PS50920">
    <property type="entry name" value="SOLCAR"/>
    <property type="match status" value="1"/>
</dbReference>
<keyword evidence="3 10" id="KW-0813">Transport</keyword>
<evidence type="ECO:0008006" key="12">
    <source>
        <dbReference type="Google" id="ProtNLM"/>
    </source>
</evidence>
<keyword evidence="6" id="KW-1133">Transmembrane helix</keyword>
<protein>
    <recommendedName>
        <fullName evidence="12">Mitochondrial carrier protein</fullName>
    </recommendedName>
</protein>
<keyword evidence="4 9" id="KW-0812">Transmembrane</keyword>
<comment type="subcellular location">
    <subcellularLocation>
        <location evidence="1">Mitochondrion membrane</location>
        <topology evidence="1">Multi-pass membrane protein</topology>
    </subcellularLocation>
</comment>
<dbReference type="PANTHER" id="PTHR45624:SF58">
    <property type="entry name" value="CARRIER PROTEIN, PUTATIVE-RELATED"/>
    <property type="match status" value="1"/>
</dbReference>
<name>A0A7S2WHR9_9STRA</name>
<evidence type="ECO:0000313" key="11">
    <source>
        <dbReference type="EMBL" id="CAD9687153.1"/>
    </source>
</evidence>
<keyword evidence="7" id="KW-0496">Mitochondrion</keyword>